<dbReference type="AlphaFoldDB" id="A0AAD4LAP8"/>
<sequence length="363" mass="40540">EIEDEKLSHNDIKRRLRLAINDQTSAEVALLHLMDDLVFDFERLKTSLTETGLNINLSHIDFPDVAQLVGLEPLWNFSDAPPFDLHRSRIPTALFRNIVADMDILLMQYGTLQDHATEEARSRFLAPIFNHLVALFGGFIRNTPESLINGHTTTRDRVNCHFKTLGAITLVFMEVKPKNGGVEECLNAIAQMIAECDACDWNNMQLDVGMPIYGILCNGNSFQFFAFDGSTKPYKFSAGVVQGSHFRITGGLPLVDPSSEPTAGSFIHGLRPICETIFNLLLVTYIESLKMFRDMSQAASQPGLRKCLGPVDGWDKTLKFAEEALEKSQDAEVLRRDDLIVDADATAEVAFKDFVSEIHFPTS</sequence>
<reference evidence="1" key="1">
    <citation type="submission" date="2022-01" db="EMBL/GenBank/DDBJ databases">
        <title>Comparative genomics reveals a dynamic genome evolution in the ectomycorrhizal milk-cap (Lactarius) mushrooms.</title>
        <authorList>
            <consortium name="DOE Joint Genome Institute"/>
            <person name="Lebreton A."/>
            <person name="Tang N."/>
            <person name="Kuo A."/>
            <person name="LaButti K."/>
            <person name="Drula E."/>
            <person name="Barry K."/>
            <person name="Clum A."/>
            <person name="Lipzen A."/>
            <person name="Mousain D."/>
            <person name="Ng V."/>
            <person name="Wang R."/>
            <person name="Wang X."/>
            <person name="Dai Y."/>
            <person name="Henrissat B."/>
            <person name="Grigoriev I.V."/>
            <person name="Guerin-Laguette A."/>
            <person name="Yu F."/>
            <person name="Martin F.M."/>
        </authorList>
    </citation>
    <scope>NUCLEOTIDE SEQUENCE</scope>
    <source>
        <strain evidence="1">QP</strain>
    </source>
</reference>
<proteinExistence type="predicted"/>
<organism evidence="1 2">
    <name type="scientific">Lactarius akahatsu</name>
    <dbReference type="NCBI Taxonomy" id="416441"/>
    <lineage>
        <taxon>Eukaryota</taxon>
        <taxon>Fungi</taxon>
        <taxon>Dikarya</taxon>
        <taxon>Basidiomycota</taxon>
        <taxon>Agaricomycotina</taxon>
        <taxon>Agaricomycetes</taxon>
        <taxon>Russulales</taxon>
        <taxon>Russulaceae</taxon>
        <taxon>Lactarius</taxon>
    </lineage>
</organism>
<gene>
    <name evidence="1" type="ORF">EDB92DRAFT_1805496</name>
</gene>
<dbReference type="EMBL" id="JAKELL010000127">
    <property type="protein sequence ID" value="KAH8980889.1"/>
    <property type="molecule type" value="Genomic_DNA"/>
</dbReference>
<keyword evidence="2" id="KW-1185">Reference proteome</keyword>
<name>A0AAD4LAP8_9AGAM</name>
<evidence type="ECO:0000313" key="2">
    <source>
        <dbReference type="Proteomes" id="UP001201163"/>
    </source>
</evidence>
<accession>A0AAD4LAP8</accession>
<feature type="non-terminal residue" evidence="1">
    <location>
        <position position="363"/>
    </location>
</feature>
<comment type="caution">
    <text evidence="1">The sequence shown here is derived from an EMBL/GenBank/DDBJ whole genome shotgun (WGS) entry which is preliminary data.</text>
</comment>
<protein>
    <submittedName>
        <fullName evidence="1">Uncharacterized protein</fullName>
    </submittedName>
</protein>
<evidence type="ECO:0000313" key="1">
    <source>
        <dbReference type="EMBL" id="KAH8980889.1"/>
    </source>
</evidence>
<dbReference type="Proteomes" id="UP001201163">
    <property type="component" value="Unassembled WGS sequence"/>
</dbReference>